<sequence>MKALILTKSEGPGSVELQDIDRPTPGPGEVRVALRAASLNYRELWISRGQYPGMKLPSGLGADGAGVIDAVGAGVDSAQVGREVVLYPGQGWGDNPKYPGKNFALYGMPLPGTLAEYICVPVENALDKPASLSFEEAACLPTAGLTAWRALRVKANLAAGESVLITGIGGGVAVAACVFAVAMGGKVFVTSSVEEKIRRAEQLGAAGGVVYKQDKWGKALGKLAGGIDVVVDGAPASSLSQYVRCLNMGARVVIYGSTGGVDAQFSTPDLFLRHATLLGTAMGTPSDFRDMIAFVAQHRLRPVIDQRFPLARARDALLALESSHDMGKIVVSMS</sequence>
<keyword evidence="1" id="KW-1133">Transmembrane helix</keyword>
<feature type="domain" description="Enoyl reductase (ER)" evidence="2">
    <location>
        <begin position="11"/>
        <end position="331"/>
    </location>
</feature>
<proteinExistence type="predicted"/>
<keyword evidence="1" id="KW-0812">Transmembrane</keyword>
<evidence type="ECO:0000256" key="1">
    <source>
        <dbReference type="SAM" id="Phobius"/>
    </source>
</evidence>
<dbReference type="RefSeq" id="WP_380602247.1">
    <property type="nucleotide sequence ID" value="NZ_JBHSDU010000014.1"/>
</dbReference>
<keyword evidence="1" id="KW-0472">Membrane</keyword>
<name>A0ABV8SYE1_9GAMM</name>
<organism evidence="3 4">
    <name type="scientific">Steroidobacter flavus</name>
    <dbReference type="NCBI Taxonomy" id="1842136"/>
    <lineage>
        <taxon>Bacteria</taxon>
        <taxon>Pseudomonadati</taxon>
        <taxon>Pseudomonadota</taxon>
        <taxon>Gammaproteobacteria</taxon>
        <taxon>Steroidobacterales</taxon>
        <taxon>Steroidobacteraceae</taxon>
        <taxon>Steroidobacter</taxon>
    </lineage>
</organism>
<dbReference type="SUPFAM" id="SSF50129">
    <property type="entry name" value="GroES-like"/>
    <property type="match status" value="1"/>
</dbReference>
<protein>
    <submittedName>
        <fullName evidence="3">Zinc-binding alcohol dehydrogenase family protein</fullName>
    </submittedName>
</protein>
<accession>A0ABV8SYE1</accession>
<dbReference type="Proteomes" id="UP001595904">
    <property type="component" value="Unassembled WGS sequence"/>
</dbReference>
<dbReference type="InterPro" id="IPR020843">
    <property type="entry name" value="ER"/>
</dbReference>
<gene>
    <name evidence="3" type="ORF">ACFPN2_26475</name>
</gene>
<feature type="transmembrane region" description="Helical" evidence="1">
    <location>
        <begin position="163"/>
        <end position="189"/>
    </location>
</feature>
<dbReference type="InterPro" id="IPR013149">
    <property type="entry name" value="ADH-like_C"/>
</dbReference>
<dbReference type="InterPro" id="IPR011032">
    <property type="entry name" value="GroES-like_sf"/>
</dbReference>
<evidence type="ECO:0000313" key="4">
    <source>
        <dbReference type="Proteomes" id="UP001595904"/>
    </source>
</evidence>
<dbReference type="SUPFAM" id="SSF51735">
    <property type="entry name" value="NAD(P)-binding Rossmann-fold domains"/>
    <property type="match status" value="1"/>
</dbReference>
<dbReference type="SMART" id="SM00829">
    <property type="entry name" value="PKS_ER"/>
    <property type="match status" value="1"/>
</dbReference>
<dbReference type="Gene3D" id="3.40.50.720">
    <property type="entry name" value="NAD(P)-binding Rossmann-like Domain"/>
    <property type="match status" value="1"/>
</dbReference>
<dbReference type="EMBL" id="JBHSDU010000014">
    <property type="protein sequence ID" value="MFC4312658.1"/>
    <property type="molecule type" value="Genomic_DNA"/>
</dbReference>
<comment type="caution">
    <text evidence="3">The sequence shown here is derived from an EMBL/GenBank/DDBJ whole genome shotgun (WGS) entry which is preliminary data.</text>
</comment>
<evidence type="ECO:0000313" key="3">
    <source>
        <dbReference type="EMBL" id="MFC4312658.1"/>
    </source>
</evidence>
<dbReference type="Pfam" id="PF08240">
    <property type="entry name" value="ADH_N"/>
    <property type="match status" value="1"/>
</dbReference>
<reference evidence="4" key="1">
    <citation type="journal article" date="2019" name="Int. J. Syst. Evol. Microbiol.">
        <title>The Global Catalogue of Microorganisms (GCM) 10K type strain sequencing project: providing services to taxonomists for standard genome sequencing and annotation.</title>
        <authorList>
            <consortium name="The Broad Institute Genomics Platform"/>
            <consortium name="The Broad Institute Genome Sequencing Center for Infectious Disease"/>
            <person name="Wu L."/>
            <person name="Ma J."/>
        </authorList>
    </citation>
    <scope>NUCLEOTIDE SEQUENCE [LARGE SCALE GENOMIC DNA]</scope>
    <source>
        <strain evidence="4">CGMCC 1.10759</strain>
    </source>
</reference>
<dbReference type="Gene3D" id="3.90.180.10">
    <property type="entry name" value="Medium-chain alcohol dehydrogenases, catalytic domain"/>
    <property type="match status" value="1"/>
</dbReference>
<dbReference type="PANTHER" id="PTHR45033">
    <property type="match status" value="1"/>
</dbReference>
<dbReference type="InterPro" id="IPR036291">
    <property type="entry name" value="NAD(P)-bd_dom_sf"/>
</dbReference>
<dbReference type="InterPro" id="IPR013154">
    <property type="entry name" value="ADH-like_N"/>
</dbReference>
<keyword evidence="4" id="KW-1185">Reference proteome</keyword>
<dbReference type="PANTHER" id="PTHR45033:SF3">
    <property type="entry name" value="DEHYDROGENASE, PUTATIVE (AFU_ORTHOLOGUE AFUA_2G13270)-RELATED"/>
    <property type="match status" value="1"/>
</dbReference>
<dbReference type="Pfam" id="PF00107">
    <property type="entry name" value="ADH_zinc_N"/>
    <property type="match status" value="1"/>
</dbReference>
<dbReference type="InterPro" id="IPR052711">
    <property type="entry name" value="Zinc_ADH-like"/>
</dbReference>
<evidence type="ECO:0000259" key="2">
    <source>
        <dbReference type="SMART" id="SM00829"/>
    </source>
</evidence>